<gene>
    <name evidence="2" type="ORF">F7231_22600</name>
</gene>
<evidence type="ECO:0000256" key="1">
    <source>
        <dbReference type="SAM" id="SignalP"/>
    </source>
</evidence>
<accession>A0ABX0QL03</accession>
<dbReference type="Proteomes" id="UP000606008">
    <property type="component" value="Unassembled WGS sequence"/>
</dbReference>
<comment type="caution">
    <text evidence="2">The sequence shown here is derived from an EMBL/GenBank/DDBJ whole genome shotgun (WGS) entry which is preliminary data.</text>
</comment>
<name>A0ABX0QL03_9BACT</name>
<dbReference type="RefSeq" id="WP_166693648.1">
    <property type="nucleotide sequence ID" value="NZ_WAEL01000009.1"/>
</dbReference>
<keyword evidence="1" id="KW-0732">Signal</keyword>
<evidence type="ECO:0000313" key="3">
    <source>
        <dbReference type="Proteomes" id="UP000606008"/>
    </source>
</evidence>
<evidence type="ECO:0000313" key="2">
    <source>
        <dbReference type="EMBL" id="NID12979.1"/>
    </source>
</evidence>
<dbReference type="EMBL" id="WAEL01000009">
    <property type="protein sequence ID" value="NID12979.1"/>
    <property type="molecule type" value="Genomic_DNA"/>
</dbReference>
<dbReference type="Gene3D" id="2.160.20.120">
    <property type="match status" value="1"/>
</dbReference>
<keyword evidence="3" id="KW-1185">Reference proteome</keyword>
<feature type="chain" id="PRO_5046442806" description="LPS export ABC transporter periplasmic protein LptC" evidence="1">
    <location>
        <begin position="23"/>
        <end position="232"/>
    </location>
</feature>
<sequence length="232" mass="26074">MTTSVKLLLGLALCLLVAMFGAATSIRQQFDSIDKSDKYARWQKKSLPPFHSVQITGPSAAVVQIEPGKTTRLLADSVQTWKRATYTFRVERDTLFLDVNPVAGWPFDEYVNSEEWNDPQFVVQLPQLASVSTRNAICQVQDFTGTVLTLQQRIRGNILVKHLTYNQLHASISGRNHLEMYGKRNRIGKGVITARDSSYFKQETNFLDGLTLSVDPSVKLELTGKALQQVQQ</sequence>
<proteinExistence type="predicted"/>
<protein>
    <recommendedName>
        <fullName evidence="4">LPS export ABC transporter periplasmic protein LptC</fullName>
    </recommendedName>
</protein>
<organism evidence="2 3">
    <name type="scientific">Fibrivirga algicola</name>
    <dbReference type="NCBI Taxonomy" id="2950420"/>
    <lineage>
        <taxon>Bacteria</taxon>
        <taxon>Pseudomonadati</taxon>
        <taxon>Bacteroidota</taxon>
        <taxon>Cytophagia</taxon>
        <taxon>Cytophagales</taxon>
        <taxon>Spirosomataceae</taxon>
        <taxon>Fibrivirga</taxon>
    </lineage>
</organism>
<reference evidence="3" key="2">
    <citation type="submission" date="2023-07" db="EMBL/GenBank/DDBJ databases">
        <authorList>
            <person name="Jung D.-H."/>
        </authorList>
    </citation>
    <scope>NUCLEOTIDE SEQUENCE [LARGE SCALE GENOMIC DNA]</scope>
    <source>
        <strain evidence="3">JA-25</strain>
    </source>
</reference>
<evidence type="ECO:0008006" key="4">
    <source>
        <dbReference type="Google" id="ProtNLM"/>
    </source>
</evidence>
<reference evidence="3" key="1">
    <citation type="submission" date="2019-09" db="EMBL/GenBank/DDBJ databases">
        <authorList>
            <person name="Jung D.-H."/>
        </authorList>
    </citation>
    <scope>NUCLEOTIDE SEQUENCE [LARGE SCALE GENOMIC DNA]</scope>
    <source>
        <strain evidence="3">JA-25</strain>
    </source>
</reference>
<feature type="signal peptide" evidence="1">
    <location>
        <begin position="1"/>
        <end position="22"/>
    </location>
</feature>